<keyword evidence="14" id="KW-0460">Magnesium</keyword>
<comment type="cofactor">
    <cofactor evidence="14">
        <name>Zn(2+)</name>
        <dbReference type="ChEBI" id="CHEBI:29105"/>
    </cofactor>
</comment>
<evidence type="ECO:0000256" key="5">
    <source>
        <dbReference type="ARBA" id="ARBA00022833"/>
    </source>
</evidence>
<dbReference type="PANTHER" id="PTHR42891:SF1">
    <property type="entry name" value="D-GLYCERO-BETA-D-MANNO-HEPTOSE-1,7-BISPHOSPHATE 7-PHOSPHATASE"/>
    <property type="match status" value="1"/>
</dbReference>
<comment type="function">
    <text evidence="8">Converts the D-glycero-alpha-D-manno-heptose 1,7-bisphosphate intermediate into D-glycero-alpha-D-manno-heptose 1-phosphate by removing the phosphate group at the C-7 position.</text>
</comment>
<evidence type="ECO:0000313" key="15">
    <source>
        <dbReference type="EMBL" id="SEJ45354.1"/>
    </source>
</evidence>
<reference evidence="15 16" key="1">
    <citation type="submission" date="2016-10" db="EMBL/GenBank/DDBJ databases">
        <authorList>
            <person name="de Groot N.N."/>
        </authorList>
    </citation>
    <scope>NUCLEOTIDE SEQUENCE [LARGE SCALE GENOMIC DNA]</scope>
    <source>
        <strain evidence="15 16">DSM 2179</strain>
    </source>
</reference>
<dbReference type="NCBIfam" id="TIGR01656">
    <property type="entry name" value="Histidinol-ppas"/>
    <property type="match status" value="1"/>
</dbReference>
<evidence type="ECO:0000256" key="7">
    <source>
        <dbReference type="ARBA" id="ARBA00051130"/>
    </source>
</evidence>
<accession>A0A1H6YZX2</accession>
<comment type="cofactor">
    <cofactor evidence="14">
        <name>Mg(2+)</name>
        <dbReference type="ChEBI" id="CHEBI:18420"/>
    </cofactor>
</comment>
<dbReference type="GO" id="GO:0016791">
    <property type="term" value="F:phosphatase activity"/>
    <property type="evidence" value="ECO:0007669"/>
    <property type="project" value="InterPro"/>
</dbReference>
<gene>
    <name evidence="15" type="ORF">SAMN05660742_10819</name>
</gene>
<feature type="binding site" evidence="14">
    <location>
        <position position="97"/>
    </location>
    <ligand>
        <name>Zn(2+)</name>
        <dbReference type="ChEBI" id="CHEBI:29105"/>
    </ligand>
</feature>
<dbReference type="InterPro" id="IPR006543">
    <property type="entry name" value="Histidinol-phos"/>
</dbReference>
<evidence type="ECO:0000256" key="4">
    <source>
        <dbReference type="ARBA" id="ARBA00022801"/>
    </source>
</evidence>
<evidence type="ECO:0000256" key="8">
    <source>
        <dbReference type="ARBA" id="ARBA00058363"/>
    </source>
</evidence>
<evidence type="ECO:0000256" key="10">
    <source>
        <dbReference type="ARBA" id="ARBA00061616"/>
    </source>
</evidence>
<comment type="catalytic activity">
    <reaction evidence="7">
        <text>D-glycero-alpha-D-manno-heptose 1,7-bisphosphate + H2O = D-glycero-alpha-D-manno-heptose 1-phosphate + phosphate</text>
        <dbReference type="Rhea" id="RHEA:28522"/>
        <dbReference type="ChEBI" id="CHEBI:15377"/>
        <dbReference type="ChEBI" id="CHEBI:43474"/>
        <dbReference type="ChEBI" id="CHEBI:60207"/>
        <dbReference type="ChEBI" id="CHEBI:61574"/>
        <dbReference type="EC" id="3.1.3.83"/>
    </reaction>
</comment>
<dbReference type="GO" id="GO:0005737">
    <property type="term" value="C:cytoplasm"/>
    <property type="evidence" value="ECO:0007669"/>
    <property type="project" value="UniProtKB-SubCell"/>
</dbReference>
<dbReference type="InterPro" id="IPR023214">
    <property type="entry name" value="HAD_sf"/>
</dbReference>
<dbReference type="EMBL" id="FNZK01000008">
    <property type="protein sequence ID" value="SEJ45354.1"/>
    <property type="molecule type" value="Genomic_DNA"/>
</dbReference>
<feature type="binding site" evidence="14">
    <location>
        <position position="14"/>
    </location>
    <ligand>
        <name>Mg(2+)</name>
        <dbReference type="ChEBI" id="CHEBI:18420"/>
    </ligand>
</feature>
<proteinExistence type="inferred from homology"/>
<dbReference type="GO" id="GO:0005975">
    <property type="term" value="P:carbohydrate metabolic process"/>
    <property type="evidence" value="ECO:0007669"/>
    <property type="project" value="InterPro"/>
</dbReference>
<dbReference type="PANTHER" id="PTHR42891">
    <property type="entry name" value="D-GLYCERO-BETA-D-MANNO-HEPTOSE-1,7-BISPHOSPHATE 7-PHOSPHATASE"/>
    <property type="match status" value="1"/>
</dbReference>
<comment type="pathway">
    <text evidence="9">Nucleotide-sugar biosynthesis; GDP-D-glycero-alpha-D-manno-heptose biosynthesis; GDP-D-glycero-alpha-D-manno-heptose from D-glycero-alpha-D-manno-heptose 7-phosphate: step 2/3.</text>
</comment>
<organism evidence="15 16">
    <name type="scientific">Propionispira arboris</name>
    <dbReference type="NCBI Taxonomy" id="84035"/>
    <lineage>
        <taxon>Bacteria</taxon>
        <taxon>Bacillati</taxon>
        <taxon>Bacillota</taxon>
        <taxon>Negativicutes</taxon>
        <taxon>Selenomonadales</taxon>
        <taxon>Selenomonadaceae</taxon>
        <taxon>Propionispira</taxon>
    </lineage>
</organism>
<evidence type="ECO:0000256" key="11">
    <source>
        <dbReference type="PIRNR" id="PIRNR004682"/>
    </source>
</evidence>
<feature type="binding site" evidence="14">
    <location>
        <position position="95"/>
    </location>
    <ligand>
        <name>Zn(2+)</name>
        <dbReference type="ChEBI" id="CHEBI:29105"/>
    </ligand>
</feature>
<dbReference type="Proteomes" id="UP000199662">
    <property type="component" value="Unassembled WGS sequence"/>
</dbReference>
<keyword evidence="5 14" id="KW-0862">Zinc</keyword>
<comment type="subcellular location">
    <subcellularLocation>
        <location evidence="1 11">Cytoplasm</location>
    </subcellularLocation>
</comment>
<dbReference type="PIRSF" id="PIRSF004682">
    <property type="entry name" value="GmhB"/>
    <property type="match status" value="1"/>
</dbReference>
<feature type="active site" description="Proton donor" evidence="12">
    <location>
        <position position="16"/>
    </location>
</feature>
<name>A0A1H6YZX2_9FIRM</name>
<evidence type="ECO:0000313" key="16">
    <source>
        <dbReference type="Proteomes" id="UP000199662"/>
    </source>
</evidence>
<evidence type="ECO:0000256" key="2">
    <source>
        <dbReference type="ARBA" id="ARBA00022490"/>
    </source>
</evidence>
<keyword evidence="4 11" id="KW-0378">Hydrolase</keyword>
<feature type="binding site" evidence="14">
    <location>
        <position position="110"/>
    </location>
    <ligand>
        <name>Zn(2+)</name>
        <dbReference type="ChEBI" id="CHEBI:29105"/>
    </ligand>
</feature>
<dbReference type="NCBIfam" id="NF006506">
    <property type="entry name" value="PRK08942.1"/>
    <property type="match status" value="1"/>
</dbReference>
<evidence type="ECO:0000256" key="3">
    <source>
        <dbReference type="ARBA" id="ARBA00022723"/>
    </source>
</evidence>
<keyword evidence="2 11" id="KW-0963">Cytoplasm</keyword>
<sequence length="191" mass="21468">MDFSGKKQAAVFLDRDGTINLDKGYFYLPEEFEFEQGSVEAIRLLNQAGYKVFVISNQSGIARGCFTEAQVDHLHQWMNEELAKSDAHIDAFYYCPHHAELGVGSYKKICDCRKPAPGLLLKAGREWNIDMKHSYMVGDHNSDIGAGTAAGVQPFFVRTGHGKQEEKLLASNVLRANNLYEVVKKYILFSN</sequence>
<dbReference type="GO" id="GO:0046872">
    <property type="term" value="F:metal ion binding"/>
    <property type="evidence" value="ECO:0007669"/>
    <property type="project" value="UniProtKB-KW"/>
</dbReference>
<dbReference type="NCBIfam" id="TIGR00213">
    <property type="entry name" value="GmhB_yaeD"/>
    <property type="match status" value="1"/>
</dbReference>
<dbReference type="STRING" id="84035.SAMN05660742_10819"/>
<dbReference type="FunFam" id="3.40.50.1000:FF:000037">
    <property type="entry name" value="D,D-heptose 1,7-bisphosphate phosphatase"/>
    <property type="match status" value="1"/>
</dbReference>
<feature type="site" description="Contributes to substrate recognition" evidence="13">
    <location>
        <position position="113"/>
    </location>
</feature>
<keyword evidence="3 14" id="KW-0479">Metal-binding</keyword>
<keyword evidence="6 11" id="KW-0119">Carbohydrate metabolism</keyword>
<dbReference type="Pfam" id="PF13242">
    <property type="entry name" value="Hydrolase_like"/>
    <property type="match status" value="1"/>
</dbReference>
<dbReference type="InterPro" id="IPR004446">
    <property type="entry name" value="Heptose_bisP_phosphatase"/>
</dbReference>
<protein>
    <recommendedName>
        <fullName evidence="11">D,D-heptose 1,7-bisphosphate phosphatase</fullName>
        <ecNumber evidence="11">3.1.3.-</ecNumber>
    </recommendedName>
</protein>
<dbReference type="InterPro" id="IPR006549">
    <property type="entry name" value="HAD-SF_hydro_IIIA"/>
</dbReference>
<feature type="active site" description="Nucleophile" evidence="12">
    <location>
        <position position="14"/>
    </location>
</feature>
<dbReference type="RefSeq" id="WP_091831080.1">
    <property type="nucleotide sequence ID" value="NZ_FNZK01000008.1"/>
</dbReference>
<dbReference type="InterPro" id="IPR036412">
    <property type="entry name" value="HAD-like_sf"/>
</dbReference>
<evidence type="ECO:0000256" key="14">
    <source>
        <dbReference type="PIRSR" id="PIRSR004682-4"/>
    </source>
</evidence>
<dbReference type="AlphaFoldDB" id="A0A1H6YZX2"/>
<evidence type="ECO:0000256" key="9">
    <source>
        <dbReference type="ARBA" id="ARBA00060656"/>
    </source>
</evidence>
<evidence type="ECO:0000256" key="12">
    <source>
        <dbReference type="PIRSR" id="PIRSR004682-1"/>
    </source>
</evidence>
<dbReference type="CDD" id="cd07503">
    <property type="entry name" value="HAD_HisB-N"/>
    <property type="match status" value="1"/>
</dbReference>
<dbReference type="Gene3D" id="3.40.50.1000">
    <property type="entry name" value="HAD superfamily/HAD-like"/>
    <property type="match status" value="1"/>
</dbReference>
<feature type="binding site" evidence="14">
    <location>
        <position position="139"/>
    </location>
    <ligand>
        <name>Mg(2+)</name>
        <dbReference type="ChEBI" id="CHEBI:18420"/>
    </ligand>
</feature>
<evidence type="ECO:0000256" key="13">
    <source>
        <dbReference type="PIRSR" id="PIRSR004682-3"/>
    </source>
</evidence>
<feature type="binding site" evidence="14">
    <location>
        <position position="112"/>
    </location>
    <ligand>
        <name>Zn(2+)</name>
        <dbReference type="ChEBI" id="CHEBI:29105"/>
    </ligand>
</feature>
<comment type="similarity">
    <text evidence="10 11">Belongs to the gmhB family.</text>
</comment>
<evidence type="ECO:0000256" key="6">
    <source>
        <dbReference type="ARBA" id="ARBA00023277"/>
    </source>
</evidence>
<evidence type="ECO:0000256" key="1">
    <source>
        <dbReference type="ARBA" id="ARBA00004496"/>
    </source>
</evidence>
<dbReference type="EC" id="3.1.3.-" evidence="11"/>
<dbReference type="NCBIfam" id="TIGR01662">
    <property type="entry name" value="HAD-SF-IIIA"/>
    <property type="match status" value="1"/>
</dbReference>
<keyword evidence="16" id="KW-1185">Reference proteome</keyword>
<dbReference type="SUPFAM" id="SSF56784">
    <property type="entry name" value="HAD-like"/>
    <property type="match status" value="1"/>
</dbReference>
<feature type="site" description="Stabilizes the phosphoryl group" evidence="13">
    <location>
        <position position="114"/>
    </location>
</feature>
<feature type="site" description="Stabilizes the phosphoryl group" evidence="13">
    <location>
        <position position="56"/>
    </location>
</feature>
<feature type="binding site" evidence="14">
    <location>
        <position position="16"/>
    </location>
    <ligand>
        <name>Mg(2+)</name>
        <dbReference type="ChEBI" id="CHEBI:18420"/>
    </ligand>
</feature>